<reference evidence="1 2" key="1">
    <citation type="submission" date="2019-08" db="EMBL/GenBank/DDBJ databases">
        <title>Draft Genome Sequence of Halomonas eurihalina Isolated from Preserved Hide-surface.</title>
        <authorList>
            <person name="Hussain S.A."/>
            <person name="Xu A."/>
            <person name="Sarker M."/>
            <person name="Sommers C."/>
        </authorList>
    </citation>
    <scope>NUCLEOTIDE SEQUENCE [LARGE SCALE GENOMIC DNA]</scope>
    <source>
        <strain evidence="1 2">MS1</strain>
    </source>
</reference>
<dbReference type="AlphaFoldDB" id="A0A5D9DCA7"/>
<dbReference type="NCBIfam" id="TIGR01635">
    <property type="entry name" value="tail_comp_S"/>
    <property type="match status" value="1"/>
</dbReference>
<keyword evidence="2" id="KW-1185">Reference proteome</keyword>
<dbReference type="Proteomes" id="UP000324260">
    <property type="component" value="Unassembled WGS sequence"/>
</dbReference>
<evidence type="ECO:0000313" key="2">
    <source>
        <dbReference type="Proteomes" id="UP000324260"/>
    </source>
</evidence>
<gene>
    <name evidence="1" type="ORF">FZZ93_02460</name>
</gene>
<comment type="caution">
    <text evidence="1">The sequence shown here is derived from an EMBL/GenBank/DDBJ whole genome shotgun (WGS) entry which is preliminary data.</text>
</comment>
<dbReference type="EMBL" id="VTPU01000001">
    <property type="protein sequence ID" value="TZG41544.1"/>
    <property type="molecule type" value="Genomic_DNA"/>
</dbReference>
<dbReference type="InterPro" id="IPR006522">
    <property type="entry name" value="Phage_virion_morphogenesis"/>
</dbReference>
<dbReference type="RefSeq" id="WP_149320735.1">
    <property type="nucleotide sequence ID" value="NZ_JARWAH010000001.1"/>
</dbReference>
<protein>
    <submittedName>
        <fullName evidence="1">Phage virion morphogenesis protein</fullName>
    </submittedName>
</protein>
<name>A0A5D9DCA7_HALER</name>
<organism evidence="1 2">
    <name type="scientific">Halomonas eurihalina</name>
    <dbReference type="NCBI Taxonomy" id="42566"/>
    <lineage>
        <taxon>Bacteria</taxon>
        <taxon>Pseudomonadati</taxon>
        <taxon>Pseudomonadota</taxon>
        <taxon>Gammaproteobacteria</taxon>
        <taxon>Oceanospirillales</taxon>
        <taxon>Halomonadaceae</taxon>
        <taxon>Halomonas</taxon>
    </lineage>
</organism>
<dbReference type="OrthoDB" id="2081253at2"/>
<accession>A0A5D9DCA7</accession>
<proteinExistence type="predicted"/>
<sequence>MTITVDNDRVLRALDDMQERSQALHPAMKVIGEAMVASTHERFRDKDAPDGTPWAPLSPVTVERKGHDRILEGASNQLARQISYEASDDSLEWGSSMIYAAMQHYGGEQSEFPHLWGDIPSRPFLGVSADDQDEILSIIGDYLTGRL</sequence>
<dbReference type="Pfam" id="PF05069">
    <property type="entry name" value="Phage_tail_S"/>
    <property type="match status" value="1"/>
</dbReference>
<evidence type="ECO:0000313" key="1">
    <source>
        <dbReference type="EMBL" id="TZG41544.1"/>
    </source>
</evidence>